<proteinExistence type="predicted"/>
<evidence type="ECO:0000259" key="1">
    <source>
        <dbReference type="Pfam" id="PF08241"/>
    </source>
</evidence>
<reference evidence="2 3" key="1">
    <citation type="submission" date="2017-09" db="EMBL/GenBank/DDBJ databases">
        <authorList>
            <person name="Ehlers B."/>
            <person name="Leendertz F.H."/>
        </authorList>
    </citation>
    <scope>NUCLEOTIDE SEQUENCE [LARGE SCALE GENOMIC DNA]</scope>
    <source>
        <strain evidence="2 3">USBA 140</strain>
    </source>
</reference>
<evidence type="ECO:0000313" key="2">
    <source>
        <dbReference type="EMBL" id="SOD96524.1"/>
    </source>
</evidence>
<dbReference type="CDD" id="cd02440">
    <property type="entry name" value="AdoMet_MTases"/>
    <property type="match status" value="1"/>
</dbReference>
<dbReference type="AlphaFoldDB" id="A0A286GNG5"/>
<evidence type="ECO:0000313" key="3">
    <source>
        <dbReference type="Proteomes" id="UP000219621"/>
    </source>
</evidence>
<dbReference type="SUPFAM" id="SSF53335">
    <property type="entry name" value="S-adenosyl-L-methionine-dependent methyltransferases"/>
    <property type="match status" value="1"/>
</dbReference>
<dbReference type="InterPro" id="IPR029063">
    <property type="entry name" value="SAM-dependent_MTases_sf"/>
</dbReference>
<dbReference type="RefSeq" id="WP_097279744.1">
    <property type="nucleotide sequence ID" value="NZ_OCNJ01000005.1"/>
</dbReference>
<feature type="domain" description="Methyltransferase type 11" evidence="1">
    <location>
        <begin position="23"/>
        <end position="118"/>
    </location>
</feature>
<dbReference type="Gene3D" id="3.40.50.150">
    <property type="entry name" value="Vaccinia Virus protein VP39"/>
    <property type="match status" value="1"/>
</dbReference>
<sequence length="241" mass="26493">MERRNSRDVLFESLVLEDRAVADIGCGDGGLARAIRRAGAARVIGVECSPRQLAKAGAAETVDGVVIIDGVAEALPILSGTMDVVVFFNSLHHVPPQHMAAAMAEAARALKSGGQLYCSEPLAQGPFYDLCKAVDDEKEVRGLAYRALHAAHAHGLHVERETVFVHTVKLRSFEAFRDRIISANSEREARFDAAEAALRVRFEDLGTRTDDGWTFDQPTRVTVLRKERREDWDLHAHARGV</sequence>
<dbReference type="OrthoDB" id="9808140at2"/>
<dbReference type="Proteomes" id="UP000219621">
    <property type="component" value="Unassembled WGS sequence"/>
</dbReference>
<dbReference type="EMBL" id="OCNJ01000005">
    <property type="protein sequence ID" value="SOD96524.1"/>
    <property type="molecule type" value="Genomic_DNA"/>
</dbReference>
<dbReference type="PANTHER" id="PTHR43591">
    <property type="entry name" value="METHYLTRANSFERASE"/>
    <property type="match status" value="1"/>
</dbReference>
<name>A0A286GNG5_9PROT</name>
<organism evidence="2 3">
    <name type="scientific">Caenispirillum bisanense</name>
    <dbReference type="NCBI Taxonomy" id="414052"/>
    <lineage>
        <taxon>Bacteria</taxon>
        <taxon>Pseudomonadati</taxon>
        <taxon>Pseudomonadota</taxon>
        <taxon>Alphaproteobacteria</taxon>
        <taxon>Rhodospirillales</taxon>
        <taxon>Novispirillaceae</taxon>
        <taxon>Caenispirillum</taxon>
    </lineage>
</organism>
<dbReference type="GO" id="GO:0008757">
    <property type="term" value="F:S-adenosylmethionine-dependent methyltransferase activity"/>
    <property type="evidence" value="ECO:0007669"/>
    <property type="project" value="InterPro"/>
</dbReference>
<protein>
    <submittedName>
        <fullName evidence="2">Pimeloyl-CoA biosynthesis protein BioC</fullName>
    </submittedName>
</protein>
<gene>
    <name evidence="2" type="ORF">SAMN05421508_105383</name>
</gene>
<keyword evidence="3" id="KW-1185">Reference proteome</keyword>
<dbReference type="PANTHER" id="PTHR43591:SF109">
    <property type="entry name" value="METHYLTRANSFERASE TYPE 11 DOMAIN-CONTAINING PROTEIN"/>
    <property type="match status" value="1"/>
</dbReference>
<dbReference type="Pfam" id="PF08241">
    <property type="entry name" value="Methyltransf_11"/>
    <property type="match status" value="1"/>
</dbReference>
<accession>A0A286GNG5</accession>
<dbReference type="InterPro" id="IPR013216">
    <property type="entry name" value="Methyltransf_11"/>
</dbReference>